<dbReference type="OrthoDB" id="10618317at2759"/>
<organism evidence="2 3">
    <name type="scientific">Botryosphaeria dothidea</name>
    <dbReference type="NCBI Taxonomy" id="55169"/>
    <lineage>
        <taxon>Eukaryota</taxon>
        <taxon>Fungi</taxon>
        <taxon>Dikarya</taxon>
        <taxon>Ascomycota</taxon>
        <taxon>Pezizomycotina</taxon>
        <taxon>Dothideomycetes</taxon>
        <taxon>Dothideomycetes incertae sedis</taxon>
        <taxon>Botryosphaeriales</taxon>
        <taxon>Botryosphaeriaceae</taxon>
        <taxon>Botryosphaeria</taxon>
    </lineage>
</organism>
<evidence type="ECO:0000313" key="3">
    <source>
        <dbReference type="Proteomes" id="UP000572817"/>
    </source>
</evidence>
<protein>
    <submittedName>
        <fullName evidence="2">Uncharacterized protein</fullName>
    </submittedName>
</protein>
<name>A0A8H4N524_9PEZI</name>
<dbReference type="Proteomes" id="UP000572817">
    <property type="component" value="Unassembled WGS sequence"/>
</dbReference>
<dbReference type="EMBL" id="WWBZ02000033">
    <property type="protein sequence ID" value="KAF4306221.1"/>
    <property type="molecule type" value="Genomic_DNA"/>
</dbReference>
<feature type="region of interest" description="Disordered" evidence="1">
    <location>
        <begin position="125"/>
        <end position="145"/>
    </location>
</feature>
<gene>
    <name evidence="2" type="ORF">GTA08_BOTSDO05986</name>
</gene>
<comment type="caution">
    <text evidence="2">The sequence shown here is derived from an EMBL/GenBank/DDBJ whole genome shotgun (WGS) entry which is preliminary data.</text>
</comment>
<evidence type="ECO:0000256" key="1">
    <source>
        <dbReference type="SAM" id="MobiDB-lite"/>
    </source>
</evidence>
<reference evidence="2" key="1">
    <citation type="submission" date="2020-04" db="EMBL/GenBank/DDBJ databases">
        <title>Genome Assembly and Annotation of Botryosphaeria dothidea sdau 11-99, a Latent Pathogen of Apple Fruit Ring Rot in China.</title>
        <authorList>
            <person name="Yu C."/>
            <person name="Diao Y."/>
            <person name="Lu Q."/>
            <person name="Zhao J."/>
            <person name="Cui S."/>
            <person name="Peng C."/>
            <person name="He B."/>
            <person name="Liu H."/>
        </authorList>
    </citation>
    <scope>NUCLEOTIDE SEQUENCE [LARGE SCALE GENOMIC DNA]</scope>
    <source>
        <strain evidence="2">Sdau11-99</strain>
    </source>
</reference>
<evidence type="ECO:0000313" key="2">
    <source>
        <dbReference type="EMBL" id="KAF4306221.1"/>
    </source>
</evidence>
<dbReference type="AlphaFoldDB" id="A0A8H4N524"/>
<sequence length="334" mass="38058">MPEQQAERSLSEAPSNQVATILTTAKEWTAEVLSEMLAGRRERSKAAKAQADEAEIRANLANKLLEEQWEEYYALKRRYRALEETRSKENEIEQAEEGIRTMRKEIRMVLDGGDGGRQREFETAADRTAVGRTEHSQDASDQEEAVTVYVERRGPVRIREPKSQKHGEWSEKSAREVLRGFMERPLIQAVLNYFESFLTMDMLEELGELLHEDPAACENLDALRERLGRRSKRLLRGPNGYLRHSSGGPGTSDMLLDVDAYLRKYRQALYGYGVPSPNPEEDSDVDPYTLSRLYLAFLRTDHATRNSCDSHAWGFLGEDDICNGCYTVGADLMQ</sequence>
<keyword evidence="3" id="KW-1185">Reference proteome</keyword>
<accession>A0A8H4N524</accession>
<proteinExistence type="predicted"/>